<evidence type="ECO:0000256" key="4">
    <source>
        <dbReference type="ARBA" id="ARBA00022553"/>
    </source>
</evidence>
<feature type="domain" description="GAF" evidence="11">
    <location>
        <begin position="217"/>
        <end position="362"/>
    </location>
</feature>
<keyword evidence="6" id="KW-0479">Metal-binding</keyword>
<dbReference type="InterPro" id="IPR003018">
    <property type="entry name" value="GAF"/>
</dbReference>
<name>A0A5C8NFC0_9ACTN</name>
<dbReference type="EMBL" id="VDUX01000007">
    <property type="protein sequence ID" value="TXL57505.1"/>
    <property type="molecule type" value="Genomic_DNA"/>
</dbReference>
<keyword evidence="5" id="KW-0808">Transferase</keyword>
<keyword evidence="10" id="KW-0902">Two-component regulatory system</keyword>
<dbReference type="InterPro" id="IPR050482">
    <property type="entry name" value="Sensor_HK_TwoCompSys"/>
</dbReference>
<dbReference type="Pfam" id="PF13581">
    <property type="entry name" value="HATPase_c_2"/>
    <property type="match status" value="1"/>
</dbReference>
<accession>A0A5C8NFC0</accession>
<keyword evidence="4" id="KW-0597">Phosphoprotein</keyword>
<dbReference type="GO" id="GO:0000287">
    <property type="term" value="F:magnesium ion binding"/>
    <property type="evidence" value="ECO:0007669"/>
    <property type="project" value="UniProtKB-ARBA"/>
</dbReference>
<sequence length="561" mass="60331">MNDAEPGAAGPILEFEALLKQFVERAQDTMASHSRLRDLIRVNNDLTSNLDLPTVLRRIVEIGLELVGARYGAMGVIGDERRLEQFIHVGMEEEIVAQIDHLPEGKGLLGALIDDPQPVRLAVISSDARSSGFPAHHPPMESFIGVPIRVRDKVFGNLYLTDSKNGEFSVDDEELAQALAATAGIAIENARLFEDAEYRARWSTALVDVSRRLITADETDELDTLIEQLRELAQADLVSVSLVSADREHMVVERATGLGADTLTGMSFAIAASSAAEAIRSGEPSIVTDVSAYEADGFEEHSLLGNAMVIPFSAGETLSGVVGVARKRDSMPFAARDLDMGVSFAGHVSVALDRYEARLTRRRVALLEDRSRIARDLHDHVIQRLFATGLNLQATAAAADEATATKIMDQIQELDGAIAQIRQSIFAMRQDSEATSTSLRARILEIVDRSGDQLPSKPRVSFLGPVDLMADAALTDDVAAVVTETLSNAVRHAQAQHVDITVSAAAGRVTIEVMDDGVGPGESPRLSGLANLRDRSDARGGLFEVTQGSSGGTRVTWSVPA</sequence>
<dbReference type="Gene3D" id="3.30.565.10">
    <property type="entry name" value="Histidine kinase-like ATPase, C-terminal domain"/>
    <property type="match status" value="1"/>
</dbReference>
<evidence type="ECO:0000256" key="1">
    <source>
        <dbReference type="ARBA" id="ARBA00001946"/>
    </source>
</evidence>
<dbReference type="Pfam" id="PF07730">
    <property type="entry name" value="HisKA_3"/>
    <property type="match status" value="1"/>
</dbReference>
<dbReference type="SUPFAM" id="SSF55781">
    <property type="entry name" value="GAF domain-like"/>
    <property type="match status" value="2"/>
</dbReference>
<dbReference type="SMART" id="SM00065">
    <property type="entry name" value="GAF"/>
    <property type="match status" value="2"/>
</dbReference>
<evidence type="ECO:0000313" key="13">
    <source>
        <dbReference type="Proteomes" id="UP000321571"/>
    </source>
</evidence>
<dbReference type="GO" id="GO:0046983">
    <property type="term" value="F:protein dimerization activity"/>
    <property type="evidence" value="ECO:0007669"/>
    <property type="project" value="InterPro"/>
</dbReference>
<feature type="domain" description="GAF" evidence="11">
    <location>
        <begin position="51"/>
        <end position="197"/>
    </location>
</feature>
<dbReference type="GO" id="GO:0019825">
    <property type="term" value="F:oxygen binding"/>
    <property type="evidence" value="ECO:0007669"/>
    <property type="project" value="UniProtKB-ARBA"/>
</dbReference>
<comment type="caution">
    <text evidence="12">The sequence shown here is derived from an EMBL/GenBank/DDBJ whole genome shotgun (WGS) entry which is preliminary data.</text>
</comment>
<evidence type="ECO:0000313" key="12">
    <source>
        <dbReference type="EMBL" id="TXL57505.1"/>
    </source>
</evidence>
<dbReference type="InterPro" id="IPR011712">
    <property type="entry name" value="Sig_transdc_His_kin_sub3_dim/P"/>
</dbReference>
<dbReference type="InterPro" id="IPR029016">
    <property type="entry name" value="GAF-like_dom_sf"/>
</dbReference>
<keyword evidence="9" id="KW-0408">Iron</keyword>
<keyword evidence="13" id="KW-1185">Reference proteome</keyword>
<evidence type="ECO:0000256" key="9">
    <source>
        <dbReference type="ARBA" id="ARBA00023004"/>
    </source>
</evidence>
<dbReference type="RefSeq" id="WP_147687438.1">
    <property type="nucleotide sequence ID" value="NZ_VDUX01000007.1"/>
</dbReference>
<evidence type="ECO:0000256" key="5">
    <source>
        <dbReference type="ARBA" id="ARBA00022679"/>
    </source>
</evidence>
<dbReference type="GO" id="GO:0000155">
    <property type="term" value="F:phosphorelay sensor kinase activity"/>
    <property type="evidence" value="ECO:0007669"/>
    <property type="project" value="InterPro"/>
</dbReference>
<dbReference type="Gene3D" id="1.20.5.1930">
    <property type="match status" value="1"/>
</dbReference>
<dbReference type="GO" id="GO:0070483">
    <property type="term" value="P:detection of hypoxia"/>
    <property type="evidence" value="ECO:0007669"/>
    <property type="project" value="UniProtKB-ARBA"/>
</dbReference>
<dbReference type="GO" id="GO:0020037">
    <property type="term" value="F:heme binding"/>
    <property type="evidence" value="ECO:0007669"/>
    <property type="project" value="UniProtKB-ARBA"/>
</dbReference>
<dbReference type="Pfam" id="PF13185">
    <property type="entry name" value="GAF_2"/>
    <property type="match status" value="1"/>
</dbReference>
<keyword evidence="3" id="KW-0963">Cytoplasm</keyword>
<dbReference type="SUPFAM" id="SSF55874">
    <property type="entry name" value="ATPase domain of HSP90 chaperone/DNA topoisomerase II/histidine kinase"/>
    <property type="match status" value="1"/>
</dbReference>
<evidence type="ECO:0000256" key="7">
    <source>
        <dbReference type="ARBA" id="ARBA00022777"/>
    </source>
</evidence>
<dbReference type="PANTHER" id="PTHR24421">
    <property type="entry name" value="NITRATE/NITRITE SENSOR PROTEIN NARX-RELATED"/>
    <property type="match status" value="1"/>
</dbReference>
<dbReference type="CDD" id="cd16917">
    <property type="entry name" value="HATPase_UhpB-NarQ-NarX-like"/>
    <property type="match status" value="1"/>
</dbReference>
<evidence type="ECO:0000259" key="11">
    <source>
        <dbReference type="SMART" id="SM00065"/>
    </source>
</evidence>
<evidence type="ECO:0000256" key="6">
    <source>
        <dbReference type="ARBA" id="ARBA00022723"/>
    </source>
</evidence>
<comment type="cofactor">
    <cofactor evidence="1">
        <name>Mg(2+)</name>
        <dbReference type="ChEBI" id="CHEBI:18420"/>
    </cofactor>
</comment>
<dbReference type="Gene3D" id="3.30.450.40">
    <property type="match status" value="2"/>
</dbReference>
<dbReference type="FunFam" id="3.30.450.40:FF:000052">
    <property type="entry name" value="Oxygen sensor histidine kinase response regulator DevS/DosS"/>
    <property type="match status" value="1"/>
</dbReference>
<dbReference type="AlphaFoldDB" id="A0A5C8NFC0"/>
<dbReference type="InterPro" id="IPR003594">
    <property type="entry name" value="HATPase_dom"/>
</dbReference>
<dbReference type="InterPro" id="IPR036890">
    <property type="entry name" value="HATPase_C_sf"/>
</dbReference>
<dbReference type="GO" id="GO:0005524">
    <property type="term" value="F:ATP binding"/>
    <property type="evidence" value="ECO:0007669"/>
    <property type="project" value="UniProtKB-ARBA"/>
</dbReference>
<dbReference type="OrthoDB" id="5241249at2"/>
<dbReference type="GO" id="GO:0019826">
    <property type="term" value="F:oxygen sensor activity"/>
    <property type="evidence" value="ECO:0007669"/>
    <property type="project" value="UniProtKB-ARBA"/>
</dbReference>
<evidence type="ECO:0000256" key="10">
    <source>
        <dbReference type="ARBA" id="ARBA00023012"/>
    </source>
</evidence>
<reference evidence="12 13" key="1">
    <citation type="submission" date="2019-06" db="EMBL/GenBank/DDBJ databases">
        <title>Aeromicrobium sp. nov., isolated from a maize field.</title>
        <authorList>
            <person name="Lin S.-Y."/>
            <person name="Tsai C.-F."/>
            <person name="Young C.-C."/>
        </authorList>
    </citation>
    <scope>NUCLEOTIDE SEQUENCE [LARGE SCALE GENOMIC DNA]</scope>
    <source>
        <strain evidence="12 13">CC-CFT486</strain>
    </source>
</reference>
<gene>
    <name evidence="12" type="ORF">FHP06_14115</name>
</gene>
<keyword evidence="8" id="KW-0460">Magnesium</keyword>
<keyword evidence="7" id="KW-0418">Kinase</keyword>
<protein>
    <submittedName>
        <fullName evidence="12">GAF domain-containing protein</fullName>
    </submittedName>
</protein>
<evidence type="ECO:0000256" key="3">
    <source>
        <dbReference type="ARBA" id="ARBA00022490"/>
    </source>
</evidence>
<dbReference type="PANTHER" id="PTHR24421:SF56">
    <property type="entry name" value="OXYGEN SENSOR HISTIDINE KINASE RESPONSE REGULATOR DOST"/>
    <property type="match status" value="1"/>
</dbReference>
<dbReference type="GO" id="GO:0070026">
    <property type="term" value="F:nitric oxide binding"/>
    <property type="evidence" value="ECO:0007669"/>
    <property type="project" value="UniProtKB-ARBA"/>
</dbReference>
<dbReference type="Proteomes" id="UP000321571">
    <property type="component" value="Unassembled WGS sequence"/>
</dbReference>
<dbReference type="GO" id="GO:0070025">
    <property type="term" value="F:carbon monoxide binding"/>
    <property type="evidence" value="ECO:0007669"/>
    <property type="project" value="UniProtKB-ARBA"/>
</dbReference>
<organism evidence="12 13">
    <name type="scientific">Aeromicrobium terrae</name>
    <dbReference type="NCBI Taxonomy" id="2498846"/>
    <lineage>
        <taxon>Bacteria</taxon>
        <taxon>Bacillati</taxon>
        <taxon>Actinomycetota</taxon>
        <taxon>Actinomycetes</taxon>
        <taxon>Propionibacteriales</taxon>
        <taxon>Nocardioidaceae</taxon>
        <taxon>Aeromicrobium</taxon>
    </lineage>
</organism>
<comment type="cofactor">
    <cofactor evidence="2">
        <name>heme</name>
        <dbReference type="ChEBI" id="CHEBI:30413"/>
    </cofactor>
</comment>
<proteinExistence type="predicted"/>
<evidence type="ECO:0000256" key="8">
    <source>
        <dbReference type="ARBA" id="ARBA00022842"/>
    </source>
</evidence>
<dbReference type="Pfam" id="PF13492">
    <property type="entry name" value="GAF_3"/>
    <property type="match status" value="1"/>
</dbReference>
<dbReference type="GO" id="GO:0016020">
    <property type="term" value="C:membrane"/>
    <property type="evidence" value="ECO:0007669"/>
    <property type="project" value="InterPro"/>
</dbReference>
<evidence type="ECO:0000256" key="2">
    <source>
        <dbReference type="ARBA" id="ARBA00001971"/>
    </source>
</evidence>